<dbReference type="OrthoDB" id="7628239at2"/>
<evidence type="ECO:0000259" key="6">
    <source>
        <dbReference type="Pfam" id="PF04932"/>
    </source>
</evidence>
<dbReference type="AlphaFoldDB" id="A0A844ZB98"/>
<protein>
    <recommendedName>
        <fullName evidence="6">O-antigen ligase-related domain-containing protein</fullName>
    </recommendedName>
</protein>
<feature type="transmembrane region" description="Helical" evidence="5">
    <location>
        <begin position="125"/>
        <end position="145"/>
    </location>
</feature>
<evidence type="ECO:0000256" key="2">
    <source>
        <dbReference type="ARBA" id="ARBA00022692"/>
    </source>
</evidence>
<feature type="transmembrane region" description="Helical" evidence="5">
    <location>
        <begin position="152"/>
        <end position="173"/>
    </location>
</feature>
<proteinExistence type="predicted"/>
<evidence type="ECO:0000256" key="1">
    <source>
        <dbReference type="ARBA" id="ARBA00004141"/>
    </source>
</evidence>
<dbReference type="RefSeq" id="WP_160682167.1">
    <property type="nucleotide sequence ID" value="NZ_WTYW01000001.1"/>
</dbReference>
<dbReference type="InterPro" id="IPR051533">
    <property type="entry name" value="WaaL-like"/>
</dbReference>
<feature type="domain" description="O-antigen ligase-related" evidence="6">
    <location>
        <begin position="234"/>
        <end position="372"/>
    </location>
</feature>
<keyword evidence="8" id="KW-1185">Reference proteome</keyword>
<comment type="caution">
    <text evidence="7">The sequence shown here is derived from an EMBL/GenBank/DDBJ whole genome shotgun (WGS) entry which is preliminary data.</text>
</comment>
<feature type="transmembrane region" description="Helical" evidence="5">
    <location>
        <begin position="12"/>
        <end position="33"/>
    </location>
</feature>
<evidence type="ECO:0000256" key="4">
    <source>
        <dbReference type="ARBA" id="ARBA00023136"/>
    </source>
</evidence>
<feature type="transmembrane region" description="Helical" evidence="5">
    <location>
        <begin position="272"/>
        <end position="292"/>
    </location>
</feature>
<accession>A0A844ZB98</accession>
<dbReference type="Pfam" id="PF04932">
    <property type="entry name" value="Wzy_C"/>
    <property type="match status" value="1"/>
</dbReference>
<dbReference type="GO" id="GO:0016020">
    <property type="term" value="C:membrane"/>
    <property type="evidence" value="ECO:0007669"/>
    <property type="project" value="UniProtKB-SubCell"/>
</dbReference>
<keyword evidence="4 5" id="KW-0472">Membrane</keyword>
<dbReference type="PANTHER" id="PTHR37422:SF23">
    <property type="entry name" value="TEICHURONIC ACID BIOSYNTHESIS PROTEIN TUAE"/>
    <property type="match status" value="1"/>
</dbReference>
<feature type="transmembrane region" description="Helical" evidence="5">
    <location>
        <begin position="246"/>
        <end position="265"/>
    </location>
</feature>
<feature type="transmembrane region" description="Helical" evidence="5">
    <location>
        <begin position="69"/>
        <end position="87"/>
    </location>
</feature>
<feature type="transmembrane region" description="Helical" evidence="5">
    <location>
        <begin position="395"/>
        <end position="413"/>
    </location>
</feature>
<comment type="subcellular location">
    <subcellularLocation>
        <location evidence="1">Membrane</location>
        <topology evidence="1">Multi-pass membrane protein</topology>
    </subcellularLocation>
</comment>
<evidence type="ECO:0000313" key="7">
    <source>
        <dbReference type="EMBL" id="MXO85811.1"/>
    </source>
</evidence>
<organism evidence="7 8">
    <name type="scientific">Parapontixanthobacter aurantiacus</name>
    <dbReference type="NCBI Taxonomy" id="1463599"/>
    <lineage>
        <taxon>Bacteria</taxon>
        <taxon>Pseudomonadati</taxon>
        <taxon>Pseudomonadota</taxon>
        <taxon>Alphaproteobacteria</taxon>
        <taxon>Sphingomonadales</taxon>
        <taxon>Erythrobacteraceae</taxon>
        <taxon>Parapontixanthobacter</taxon>
    </lineage>
</organism>
<gene>
    <name evidence="7" type="ORF">GRI38_07170</name>
</gene>
<keyword evidence="3 5" id="KW-1133">Transmembrane helix</keyword>
<feature type="transmembrane region" description="Helical" evidence="5">
    <location>
        <begin position="39"/>
        <end position="57"/>
    </location>
</feature>
<sequence length="452" mass="48456">MNKGGIRDGSRQLAWCVAAYLFAAIWLGGGGTPNPASEVVLQGIAVVLVLVFLALRPGFDDARRVPKEAWLIAGGVLVLPLVQLVPLPPSVWQALPGRAIEQDILTQIGAEGDWRPWTIAPARTLASFLAIIPPILLMIAVTILPTVYQRKLLLVVVLSGIAMAVLGTLQLATDDRAFRFYSETHLGWITGSFANRNAAVDFFLISSLAASAIFAQARFGARGVAGFVAVQGVLLAAALLTGSRAGILLLAVALPLHVAILAEAYPATRRRGFTVSIVLTLSLVFVIIIGWGRGGDILARFTGDGDLRSLLWCDAWQAMLAYWPWGSGIGTFQPAFLPYERLDAVDYSFPNRAHNDWLELLMEAGLFGIVLVSAILVLLIGSLRRAWQKAPLDRPILLLAAGSLLLMGLHSMVDYPFRTMALASIGALAAGLILSIGRREALAEGSDEEIGR</sequence>
<dbReference type="EMBL" id="WTYW01000001">
    <property type="protein sequence ID" value="MXO85811.1"/>
    <property type="molecule type" value="Genomic_DNA"/>
</dbReference>
<name>A0A844ZB98_9SPHN</name>
<feature type="transmembrane region" description="Helical" evidence="5">
    <location>
        <begin position="193"/>
        <end position="214"/>
    </location>
</feature>
<dbReference type="InterPro" id="IPR007016">
    <property type="entry name" value="O-antigen_ligase-rel_domated"/>
</dbReference>
<feature type="transmembrane region" description="Helical" evidence="5">
    <location>
        <begin position="221"/>
        <end position="240"/>
    </location>
</feature>
<evidence type="ECO:0000256" key="3">
    <source>
        <dbReference type="ARBA" id="ARBA00022989"/>
    </source>
</evidence>
<keyword evidence="2 5" id="KW-0812">Transmembrane</keyword>
<feature type="transmembrane region" description="Helical" evidence="5">
    <location>
        <begin position="364"/>
        <end position="383"/>
    </location>
</feature>
<dbReference type="PANTHER" id="PTHR37422">
    <property type="entry name" value="TEICHURONIC ACID BIOSYNTHESIS PROTEIN TUAE"/>
    <property type="match status" value="1"/>
</dbReference>
<evidence type="ECO:0000313" key="8">
    <source>
        <dbReference type="Proteomes" id="UP000433104"/>
    </source>
</evidence>
<reference evidence="7 8" key="1">
    <citation type="submission" date="2019-12" db="EMBL/GenBank/DDBJ databases">
        <title>Genomic-based taxomic classification of the family Erythrobacteraceae.</title>
        <authorList>
            <person name="Xu L."/>
        </authorList>
    </citation>
    <scope>NUCLEOTIDE SEQUENCE [LARGE SCALE GENOMIC DNA]</scope>
    <source>
        <strain evidence="7 8">MCCC 1A09962</strain>
    </source>
</reference>
<evidence type="ECO:0000256" key="5">
    <source>
        <dbReference type="SAM" id="Phobius"/>
    </source>
</evidence>
<feature type="transmembrane region" description="Helical" evidence="5">
    <location>
        <begin position="419"/>
        <end position="437"/>
    </location>
</feature>
<dbReference type="Proteomes" id="UP000433104">
    <property type="component" value="Unassembled WGS sequence"/>
</dbReference>